<dbReference type="GO" id="GO:0008061">
    <property type="term" value="F:chitin binding"/>
    <property type="evidence" value="ECO:0007669"/>
    <property type="project" value="InterPro"/>
</dbReference>
<feature type="region of interest" description="Disordered" evidence="1">
    <location>
        <begin position="1115"/>
        <end position="1175"/>
    </location>
</feature>
<feature type="compositionally biased region" description="Polar residues" evidence="1">
    <location>
        <begin position="1337"/>
        <end position="1348"/>
    </location>
</feature>
<feature type="compositionally biased region" description="Polar residues" evidence="1">
    <location>
        <begin position="1020"/>
        <end position="1029"/>
    </location>
</feature>
<feature type="compositionally biased region" description="Low complexity" evidence="1">
    <location>
        <begin position="1398"/>
        <end position="1410"/>
    </location>
</feature>
<feature type="region of interest" description="Disordered" evidence="1">
    <location>
        <begin position="1019"/>
        <end position="1088"/>
    </location>
</feature>
<feature type="compositionally biased region" description="Low complexity" evidence="1">
    <location>
        <begin position="846"/>
        <end position="855"/>
    </location>
</feature>
<feature type="compositionally biased region" description="Polar residues" evidence="1">
    <location>
        <begin position="870"/>
        <end position="881"/>
    </location>
</feature>
<feature type="compositionally biased region" description="Polar residues" evidence="1">
    <location>
        <begin position="373"/>
        <end position="388"/>
    </location>
</feature>
<feature type="region of interest" description="Disordered" evidence="1">
    <location>
        <begin position="1191"/>
        <end position="1248"/>
    </location>
</feature>
<feature type="compositionally biased region" description="Acidic residues" evidence="1">
    <location>
        <begin position="968"/>
        <end position="977"/>
    </location>
</feature>
<protein>
    <recommendedName>
        <fullName evidence="2">Chitin-binding type-2 domain-containing protein</fullName>
    </recommendedName>
</protein>
<feature type="compositionally biased region" description="Basic and acidic residues" evidence="1">
    <location>
        <begin position="1220"/>
        <end position="1236"/>
    </location>
</feature>
<proteinExistence type="predicted"/>
<feature type="compositionally biased region" description="Basic and acidic residues" evidence="1">
    <location>
        <begin position="1131"/>
        <end position="1144"/>
    </location>
</feature>
<feature type="compositionally biased region" description="Basic and acidic residues" evidence="1">
    <location>
        <begin position="1160"/>
        <end position="1175"/>
    </location>
</feature>
<feature type="region of interest" description="Disordered" evidence="1">
    <location>
        <begin position="250"/>
        <end position="274"/>
    </location>
</feature>
<feature type="region of interest" description="Disordered" evidence="1">
    <location>
        <begin position="1287"/>
        <end position="1474"/>
    </location>
</feature>
<feature type="compositionally biased region" description="Basic residues" evidence="1">
    <location>
        <begin position="884"/>
        <end position="895"/>
    </location>
</feature>
<reference evidence="3 4" key="1">
    <citation type="submission" date="2018-04" db="EMBL/GenBank/DDBJ databases">
        <authorList>
            <person name="Zhang X."/>
            <person name="Yuan J."/>
            <person name="Li F."/>
            <person name="Xiang J."/>
        </authorList>
    </citation>
    <scope>NUCLEOTIDE SEQUENCE [LARGE SCALE GENOMIC DNA]</scope>
    <source>
        <tissue evidence="3">Muscle</tissue>
    </source>
</reference>
<evidence type="ECO:0000313" key="3">
    <source>
        <dbReference type="EMBL" id="ROT72104.1"/>
    </source>
</evidence>
<feature type="compositionally biased region" description="Polar residues" evidence="1">
    <location>
        <begin position="339"/>
        <end position="360"/>
    </location>
</feature>
<comment type="caution">
    <text evidence="3">The sequence shown here is derived from an EMBL/GenBank/DDBJ whole genome shotgun (WGS) entry which is preliminary data.</text>
</comment>
<feature type="region of interest" description="Disordered" evidence="1">
    <location>
        <begin position="288"/>
        <end position="388"/>
    </location>
</feature>
<evidence type="ECO:0000256" key="1">
    <source>
        <dbReference type="SAM" id="MobiDB-lite"/>
    </source>
</evidence>
<feature type="compositionally biased region" description="Low complexity" evidence="1">
    <location>
        <begin position="902"/>
        <end position="912"/>
    </location>
</feature>
<dbReference type="PROSITE" id="PS50940">
    <property type="entry name" value="CHIT_BIND_II"/>
    <property type="match status" value="1"/>
</dbReference>
<feature type="compositionally biased region" description="Polar residues" evidence="1">
    <location>
        <begin position="501"/>
        <end position="522"/>
    </location>
</feature>
<feature type="compositionally biased region" description="Polar residues" evidence="1">
    <location>
        <begin position="1145"/>
        <end position="1159"/>
    </location>
</feature>
<feature type="compositionally biased region" description="Polar residues" evidence="1">
    <location>
        <begin position="1237"/>
        <end position="1248"/>
    </location>
</feature>
<feature type="region of interest" description="Disordered" evidence="1">
    <location>
        <begin position="489"/>
        <end position="524"/>
    </location>
</feature>
<dbReference type="InterPro" id="IPR002557">
    <property type="entry name" value="Chitin-bd_dom"/>
</dbReference>
<feature type="compositionally biased region" description="Polar residues" evidence="1">
    <location>
        <begin position="290"/>
        <end position="303"/>
    </location>
</feature>
<dbReference type="GO" id="GO:0005576">
    <property type="term" value="C:extracellular region"/>
    <property type="evidence" value="ECO:0007669"/>
    <property type="project" value="InterPro"/>
</dbReference>
<accession>A0A423T6H7</accession>
<dbReference type="Proteomes" id="UP000283509">
    <property type="component" value="Unassembled WGS sequence"/>
</dbReference>
<evidence type="ECO:0000313" key="4">
    <source>
        <dbReference type="Proteomes" id="UP000283509"/>
    </source>
</evidence>
<feature type="domain" description="Chitin-binding type-2" evidence="2">
    <location>
        <begin position="16"/>
        <end position="58"/>
    </location>
</feature>
<evidence type="ECO:0000259" key="2">
    <source>
        <dbReference type="PROSITE" id="PS50940"/>
    </source>
</evidence>
<name>A0A423T6H7_PENVA</name>
<feature type="compositionally biased region" description="Acidic residues" evidence="1">
    <location>
        <begin position="1317"/>
        <end position="1335"/>
    </location>
</feature>
<sequence length="1520" mass="169547">MVRSWRSLNSALPVVRFECTGRQGYFGDMDFGCSVFHYCTDGGERFSFKCNAGLKFNERSSVSAPGPPERGEVATAGSKASRRPHLPRRVIRHAQTDPAASSSIRLPFALYDYESINILTTVVDVLSRPASNLALRNNQIKRSPATTWGNSMTSALSAVASLANIPFDNPSSATDNGLKRVEPKHEPVDRAFIARPPRRRPPPQRKASGSNGFFQIPFFQSAPKKSIGPAVNHIPGHRQNFIQFHRPVQQHPRPNINHHPEKFNPNPAHHQPADVFEQDDPFLHHEESVRQTTPDTFRPSSLITDDPDDFQPVTPASKPPSTAARESNFARPHREANHQTRPGGSTSFQSFTPTGQTFSHAGTLPLQEPFAVPQSSPRPQGTSFLPTPKFPSSGNFVFNQPPIHPGIFNRPLSPVTPPPGSVFGRPPTPPQHVQNVGRPFVHHQQPQVFNHPPTVNQQPQTFARPPVHGQSFSHHNPQSFVRPTFPPHLPPASPNPHENIHTFSSSTLPPFRSPTLSQQERPTLSEHPVQPAFVHPELHQAVTPATILSSTPSFVQPENPFASPGVFHSPQHFVPEEEFVSPAVTTSIPAIHAIPGVPSAPGTFAFSKEILKESDQPADQIQVAPTTEAPLPQQRPATRRRPIATRRPGQAVRRRPDASQSARDAARIRIRGRTTTPAPTTVAPLITGLENSQFHNQFIPEDGGWPNNLRLHHELEGVKNTEFVPEENHRLVDTGFGAPSQHGAPIQDYDEHRGIPKEFNEVVEAPEEYVYNGEDRGPEYAYNGEDRGPEFVDFQDYDNVPTTTAATTTTSTTTTTTTTPAPQTTPRFRGPLLRRRPSVRERLRTRTTTPRPTTESPEEDYVNSPEATDPPTQERTTTLSPFRQRIRDRLKRIRSRTQSNAETTTPETTPETTESDKNIVTSPAPPPRVTRRRFDPERYQRFREMIRKRNKNRIKEINKNSEEGTISDNEDDVEATESPDTGFEVTRPDFQNRRINRFRTATVESTEENVLLVREITGSDLETQETSQDLVKEEFPSEENPTAGNPTYDDNAEETNNSAYEDYSAEPEQLEETRPVEPPTDDVMSDNEGTERKIINPNFRARFREFLKNRRNRVSARYSTTTAPEGEEERELGTPKEDEGHDFIHQSQENQGRSFSSRSSIEDIPEKTSMSIKEKLEEISRNRQEARAKILANREHLRGDRLSRRIPIRPGSTNKLSGPPKDETTSDSETNAKETTSENLAGFQSPTITEDETREIFAEDNAHEISSAVPFARPLVQNRPNGNRFIPSIGKPLITSKSQEAPEEEEPVIITAPPPIEDGDVVMSIEEEQSEEEDLSLAQSKIQEVTFEQSDEKSLGIQSDHSLESEQEESTSTTSAPDYITSVPLTTTSSAAPEYRPTEPSTTTSSAAPEYRTTEPSTTTSSARPSLIPLASSPSLPKPSEEEESDFDSLSKPSLPRVSKPTFQLRPAGHKREDDHVAISASDYSGEETVVTPVPFFTITMSTDEPMLPLERLMPFFGRQ</sequence>
<reference evidence="3 4" key="2">
    <citation type="submission" date="2019-01" db="EMBL/GenBank/DDBJ databases">
        <title>The decoding of complex shrimp genome reveals the adaptation for benthos swimmer, frequently molting mechanism and breeding impact on genome.</title>
        <authorList>
            <person name="Sun Y."/>
            <person name="Gao Y."/>
            <person name="Yu Y."/>
        </authorList>
    </citation>
    <scope>NUCLEOTIDE SEQUENCE [LARGE SCALE GENOMIC DNA]</scope>
    <source>
        <tissue evidence="3">Muscle</tissue>
    </source>
</reference>
<keyword evidence="4" id="KW-1185">Reference proteome</keyword>
<feature type="compositionally biased region" description="Low complexity" evidence="1">
    <location>
        <begin position="802"/>
        <end position="831"/>
    </location>
</feature>
<feature type="compositionally biased region" description="Basic and acidic residues" evidence="1">
    <location>
        <begin position="932"/>
        <end position="962"/>
    </location>
</feature>
<dbReference type="EMBL" id="QCYY01002207">
    <property type="protein sequence ID" value="ROT72104.1"/>
    <property type="molecule type" value="Genomic_DNA"/>
</dbReference>
<gene>
    <name evidence="3" type="ORF">C7M84_009519</name>
</gene>
<feature type="compositionally biased region" description="Low complexity" evidence="1">
    <location>
        <begin position="1421"/>
        <end position="1435"/>
    </location>
</feature>
<feature type="region of interest" description="Disordered" evidence="1">
    <location>
        <begin position="802"/>
        <end position="986"/>
    </location>
</feature>
<feature type="region of interest" description="Disordered" evidence="1">
    <location>
        <begin position="624"/>
        <end position="665"/>
    </location>
</feature>
<feature type="compositionally biased region" description="Basic and acidic residues" evidence="1">
    <location>
        <begin position="1191"/>
        <end position="1203"/>
    </location>
</feature>
<organism evidence="3 4">
    <name type="scientific">Penaeus vannamei</name>
    <name type="common">Whiteleg shrimp</name>
    <name type="synonym">Litopenaeus vannamei</name>
    <dbReference type="NCBI Taxonomy" id="6689"/>
    <lineage>
        <taxon>Eukaryota</taxon>
        <taxon>Metazoa</taxon>
        <taxon>Ecdysozoa</taxon>
        <taxon>Arthropoda</taxon>
        <taxon>Crustacea</taxon>
        <taxon>Multicrustacea</taxon>
        <taxon>Malacostraca</taxon>
        <taxon>Eumalacostraca</taxon>
        <taxon>Eucarida</taxon>
        <taxon>Decapoda</taxon>
        <taxon>Dendrobranchiata</taxon>
        <taxon>Penaeoidea</taxon>
        <taxon>Penaeidae</taxon>
        <taxon>Penaeus</taxon>
    </lineage>
</organism>
<feature type="region of interest" description="Disordered" evidence="1">
    <location>
        <begin position="59"/>
        <end position="84"/>
    </location>
</feature>